<dbReference type="Pfam" id="PF18029">
    <property type="entry name" value="Glyoxalase_6"/>
    <property type="match status" value="1"/>
</dbReference>
<dbReference type="PROSITE" id="PS51819">
    <property type="entry name" value="VOC"/>
    <property type="match status" value="1"/>
</dbReference>
<keyword evidence="3" id="KW-1185">Reference proteome</keyword>
<evidence type="ECO:0000313" key="2">
    <source>
        <dbReference type="EMBL" id="QVI20632.1"/>
    </source>
</evidence>
<dbReference type="EMBL" id="CP074371">
    <property type="protein sequence ID" value="QVI20632.1"/>
    <property type="molecule type" value="Genomic_DNA"/>
</dbReference>
<dbReference type="InterPro" id="IPR037523">
    <property type="entry name" value="VOC_core"/>
</dbReference>
<proteinExistence type="predicted"/>
<accession>A0ABX8CL01</accession>
<dbReference type="SUPFAM" id="SSF54593">
    <property type="entry name" value="Glyoxalase/Bleomycin resistance protein/Dihydroxybiphenyl dioxygenase"/>
    <property type="match status" value="1"/>
</dbReference>
<dbReference type="Proteomes" id="UP000683310">
    <property type="component" value="Chromosome"/>
</dbReference>
<dbReference type="PANTHER" id="PTHR35908">
    <property type="entry name" value="HYPOTHETICAL FUSION PROTEIN"/>
    <property type="match status" value="1"/>
</dbReference>
<gene>
    <name evidence="2" type="ORF">KHQ06_31655</name>
</gene>
<dbReference type="Gene3D" id="3.10.180.10">
    <property type="entry name" value="2,3-Dihydroxybiphenyl 1,2-Dioxygenase, domain 1"/>
    <property type="match status" value="1"/>
</dbReference>
<name>A0ABX8CL01_9NOCA</name>
<reference evidence="2 3" key="1">
    <citation type="submission" date="2021-04" db="EMBL/GenBank/DDBJ databases">
        <title>Nocardia tengchongensis.</title>
        <authorList>
            <person name="Zhuang k."/>
            <person name="Ran Y."/>
            <person name="Li W."/>
        </authorList>
    </citation>
    <scope>NUCLEOTIDE SEQUENCE [LARGE SCALE GENOMIC DNA]</scope>
    <source>
        <strain evidence="2 3">CFH S0057</strain>
    </source>
</reference>
<dbReference type="InterPro" id="IPR029068">
    <property type="entry name" value="Glyas_Bleomycin-R_OHBP_Dase"/>
</dbReference>
<organism evidence="2 3">
    <name type="scientific">Nocardia tengchongensis</name>
    <dbReference type="NCBI Taxonomy" id="2055889"/>
    <lineage>
        <taxon>Bacteria</taxon>
        <taxon>Bacillati</taxon>
        <taxon>Actinomycetota</taxon>
        <taxon>Actinomycetes</taxon>
        <taxon>Mycobacteriales</taxon>
        <taxon>Nocardiaceae</taxon>
        <taxon>Nocardia</taxon>
    </lineage>
</organism>
<dbReference type="PANTHER" id="PTHR35908:SF1">
    <property type="entry name" value="CONSERVED PROTEIN"/>
    <property type="match status" value="1"/>
</dbReference>
<evidence type="ECO:0000313" key="3">
    <source>
        <dbReference type="Proteomes" id="UP000683310"/>
    </source>
</evidence>
<evidence type="ECO:0000259" key="1">
    <source>
        <dbReference type="PROSITE" id="PS51819"/>
    </source>
</evidence>
<feature type="domain" description="VOC" evidence="1">
    <location>
        <begin position="5"/>
        <end position="119"/>
    </location>
</feature>
<protein>
    <submittedName>
        <fullName evidence="2">VOC family protein</fullName>
    </submittedName>
</protein>
<dbReference type="InterPro" id="IPR041581">
    <property type="entry name" value="Glyoxalase_6"/>
</dbReference>
<sequence>MAVARLGSITLDCAEPEPLAVFWAEMLGGTIVVTEEKYLIVRLPYVFLTALRVPEYQPPVWPEEAPPKQIHFDLAVDDLDDAQEQAVRLGAVVSPYQASSEVCRVLFDPAGHPFCLSLPVGRLLDPAQAAPTGN</sequence>